<reference evidence="1" key="1">
    <citation type="journal article" date="2020" name="New Phytol.">
        <title>Comparative genomics reveals dynamic genome evolution in host specialist ectomycorrhizal fungi.</title>
        <authorList>
            <person name="Lofgren L.A."/>
            <person name="Nguyen N.H."/>
            <person name="Vilgalys R."/>
            <person name="Ruytinx J."/>
            <person name="Liao H.L."/>
            <person name="Branco S."/>
            <person name="Kuo A."/>
            <person name="LaButti K."/>
            <person name="Lipzen A."/>
            <person name="Andreopoulos W."/>
            <person name="Pangilinan J."/>
            <person name="Riley R."/>
            <person name="Hundley H."/>
            <person name="Na H."/>
            <person name="Barry K."/>
            <person name="Grigoriev I.V."/>
            <person name="Stajich J.E."/>
            <person name="Kennedy P.G."/>
        </authorList>
    </citation>
    <scope>NUCLEOTIDE SEQUENCE</scope>
    <source>
        <strain evidence="1">S12</strain>
    </source>
</reference>
<evidence type="ECO:0000313" key="2">
    <source>
        <dbReference type="Proteomes" id="UP000719766"/>
    </source>
</evidence>
<dbReference type="RefSeq" id="XP_041154571.1">
    <property type="nucleotide sequence ID" value="XM_041300735.1"/>
</dbReference>
<protein>
    <submittedName>
        <fullName evidence="1">Uncharacterized protein</fullName>
    </submittedName>
</protein>
<comment type="caution">
    <text evidence="1">The sequence shown here is derived from an EMBL/GenBank/DDBJ whole genome shotgun (WGS) entry which is preliminary data.</text>
</comment>
<dbReference type="EMBL" id="JABBWE010000082">
    <property type="protein sequence ID" value="KAG1787203.1"/>
    <property type="molecule type" value="Genomic_DNA"/>
</dbReference>
<organism evidence="1 2">
    <name type="scientific">Suillus plorans</name>
    <dbReference type="NCBI Taxonomy" id="116603"/>
    <lineage>
        <taxon>Eukaryota</taxon>
        <taxon>Fungi</taxon>
        <taxon>Dikarya</taxon>
        <taxon>Basidiomycota</taxon>
        <taxon>Agaricomycotina</taxon>
        <taxon>Agaricomycetes</taxon>
        <taxon>Agaricomycetidae</taxon>
        <taxon>Boletales</taxon>
        <taxon>Suillineae</taxon>
        <taxon>Suillaceae</taxon>
        <taxon>Suillus</taxon>
    </lineage>
</organism>
<keyword evidence="2" id="KW-1185">Reference proteome</keyword>
<gene>
    <name evidence="1" type="ORF">HD556DRAFT_1312919</name>
</gene>
<proteinExistence type="predicted"/>
<accession>A0A9P7ADM7</accession>
<dbReference type="Proteomes" id="UP000719766">
    <property type="component" value="Unassembled WGS sequence"/>
</dbReference>
<name>A0A9P7ADM7_9AGAM</name>
<dbReference type="OrthoDB" id="2669118at2759"/>
<evidence type="ECO:0000313" key="1">
    <source>
        <dbReference type="EMBL" id="KAG1787203.1"/>
    </source>
</evidence>
<dbReference type="AlphaFoldDB" id="A0A9P7ADM7"/>
<dbReference type="GeneID" id="64594499"/>
<sequence>MARGKTVPCHDQFSPCAAFLRADFADSEFGRTVKEHVNGLTYVGTSGGAKAAKRKPCELAKHTQSKHPTPITQFKRPDRDHVARGWGPHRYMSITNPLPDNESTQKFPISSHITGRLMELKEHQIYTVEFLNPDGARVASDDLELLERRCDGSLASIPESRMFPSFRHLYFITPDDRVYEVHFGHRIVSTITFPRRAEVAVHGALASQTASICAAYS</sequence>